<dbReference type="Proteomes" id="UP001162501">
    <property type="component" value="Chromosome 21"/>
</dbReference>
<reference evidence="1" key="2">
    <citation type="submission" date="2025-03" db="EMBL/GenBank/DDBJ databases">
        <authorList>
            <consortium name="ELIXIR-Norway"/>
            <consortium name="Elixir Norway"/>
        </authorList>
    </citation>
    <scope>NUCLEOTIDE SEQUENCE</scope>
</reference>
<reference evidence="1" key="1">
    <citation type="submission" date="2023-05" db="EMBL/GenBank/DDBJ databases">
        <authorList>
            <consortium name="ELIXIR-Norway"/>
        </authorList>
    </citation>
    <scope>NUCLEOTIDE SEQUENCE</scope>
</reference>
<dbReference type="EMBL" id="OX596105">
    <property type="protein sequence ID" value="CAN0107651.1"/>
    <property type="molecule type" value="Genomic_DNA"/>
</dbReference>
<sequence>MLFFSSGKNLMVSSYRPFWETGQWPPGLSMSSMSPCPLSLAPKPGSQHFNIPGFLSGGRFPPATVPPVALPPGPAEREHFGLSYPTDGRLQPPESTPALPAGGGEETDHCTGGIPSPHGFPA</sequence>
<protein>
    <submittedName>
        <fullName evidence="1">Uncharacterized protein</fullName>
    </submittedName>
</protein>
<accession>A0AC59YZH6</accession>
<organism evidence="1 2">
    <name type="scientific">Rangifer tarandus platyrhynchus</name>
    <name type="common">Svalbard reindeer</name>
    <dbReference type="NCBI Taxonomy" id="3082113"/>
    <lineage>
        <taxon>Eukaryota</taxon>
        <taxon>Metazoa</taxon>
        <taxon>Chordata</taxon>
        <taxon>Craniata</taxon>
        <taxon>Vertebrata</taxon>
        <taxon>Euteleostomi</taxon>
        <taxon>Mammalia</taxon>
        <taxon>Eutheria</taxon>
        <taxon>Laurasiatheria</taxon>
        <taxon>Artiodactyla</taxon>
        <taxon>Ruminantia</taxon>
        <taxon>Pecora</taxon>
        <taxon>Cervidae</taxon>
        <taxon>Odocoileinae</taxon>
        <taxon>Rangifer</taxon>
    </lineage>
</organism>
<gene>
    <name evidence="1" type="ORF">MRATA1EN22A_LOCUS12148</name>
</gene>
<name>A0AC59YZH6_RANTA</name>
<proteinExistence type="predicted"/>
<evidence type="ECO:0000313" key="2">
    <source>
        <dbReference type="Proteomes" id="UP001162501"/>
    </source>
</evidence>
<evidence type="ECO:0000313" key="1">
    <source>
        <dbReference type="EMBL" id="CAN0107651.1"/>
    </source>
</evidence>